<dbReference type="Proteomes" id="UP000626242">
    <property type="component" value="Unassembled WGS sequence"/>
</dbReference>
<evidence type="ECO:0008006" key="3">
    <source>
        <dbReference type="Google" id="ProtNLM"/>
    </source>
</evidence>
<dbReference type="RefSeq" id="WP_251833932.1">
    <property type="nucleotide sequence ID" value="NZ_JACSPS010000003.1"/>
</dbReference>
<proteinExistence type="predicted"/>
<evidence type="ECO:0000313" key="1">
    <source>
        <dbReference type="EMBL" id="MBD8018725.1"/>
    </source>
</evidence>
<gene>
    <name evidence="1" type="ORF">H9628_09595</name>
</gene>
<comment type="caution">
    <text evidence="1">The sequence shown here is derived from an EMBL/GenBank/DDBJ whole genome shotgun (WGS) entry which is preliminary data.</text>
</comment>
<name>A0ABR8WNT4_9FLAO</name>
<accession>A0ABR8WNT4</accession>
<sequence length="186" mass="21666">MKKLTLLFLIGSFSMLFSQRKELDAKLVTWENDTVNVKLRVVTNMFWPDLLNELSLNEKLTKINATGKTEKVRATTVKSLLFTDFKNNERRFENILPGRSRLYEVIYDGKIKWYRDYYPHGYDGSVQMTDIFVNEEGKRENVGLFNSMKKKLAIITAAQPSLAPDIEQMKVDREGVLSILKKYEEL</sequence>
<dbReference type="EMBL" id="JACSPS010000003">
    <property type="protein sequence ID" value="MBD8018725.1"/>
    <property type="molecule type" value="Genomic_DNA"/>
</dbReference>
<evidence type="ECO:0000313" key="2">
    <source>
        <dbReference type="Proteomes" id="UP000626242"/>
    </source>
</evidence>
<protein>
    <recommendedName>
        <fullName evidence="3">DUF4468 domain-containing protein</fullName>
    </recommendedName>
</protein>
<organism evidence="1 2">
    <name type="scientific">Kaistella pullorum</name>
    <dbReference type="NCBI Taxonomy" id="2763074"/>
    <lineage>
        <taxon>Bacteria</taxon>
        <taxon>Pseudomonadati</taxon>
        <taxon>Bacteroidota</taxon>
        <taxon>Flavobacteriia</taxon>
        <taxon>Flavobacteriales</taxon>
        <taxon>Weeksellaceae</taxon>
        <taxon>Chryseobacterium group</taxon>
        <taxon>Kaistella</taxon>
    </lineage>
</organism>
<keyword evidence="2" id="KW-1185">Reference proteome</keyword>
<reference evidence="1 2" key="1">
    <citation type="submission" date="2020-08" db="EMBL/GenBank/DDBJ databases">
        <title>A Genomic Blueprint of the Chicken Gut Microbiome.</title>
        <authorList>
            <person name="Gilroy R."/>
            <person name="Ravi A."/>
            <person name="Getino M."/>
            <person name="Pursley I."/>
            <person name="Horton D.L."/>
            <person name="Alikhan N.-F."/>
            <person name="Baker D."/>
            <person name="Gharbi K."/>
            <person name="Hall N."/>
            <person name="Watson M."/>
            <person name="Adriaenssens E.M."/>
            <person name="Foster-Nyarko E."/>
            <person name="Jarju S."/>
            <person name="Secka A."/>
            <person name="Antonio M."/>
            <person name="Oren A."/>
            <person name="Chaudhuri R."/>
            <person name="La Ragione R.M."/>
            <person name="Hildebrand F."/>
            <person name="Pallen M.J."/>
        </authorList>
    </citation>
    <scope>NUCLEOTIDE SEQUENCE [LARGE SCALE GENOMIC DNA]</scope>
    <source>
        <strain evidence="1 2">Sa1CVA4</strain>
    </source>
</reference>